<dbReference type="Proteomes" id="UP000233778">
    <property type="component" value="Chromosome"/>
</dbReference>
<dbReference type="EMBL" id="CP025085">
    <property type="protein sequence ID" value="AUH02240.1"/>
    <property type="molecule type" value="Genomic_DNA"/>
</dbReference>
<gene>
    <name evidence="1" type="ORF">CWC46_22075</name>
    <name evidence="2" type="ORF">Ser39006_022065</name>
</gene>
<evidence type="ECO:0000313" key="4">
    <source>
        <dbReference type="Proteomes" id="UP000233778"/>
    </source>
</evidence>
<dbReference type="EMBL" id="CP025084">
    <property type="protein sequence ID" value="AUH06561.1"/>
    <property type="molecule type" value="Genomic_DNA"/>
</dbReference>
<proteinExistence type="predicted"/>
<dbReference type="OrthoDB" id="9801052at2"/>
<dbReference type="KEGG" id="sera:Ser39006_022065"/>
<evidence type="ECO:0000313" key="1">
    <source>
        <dbReference type="EMBL" id="AUH02240.1"/>
    </source>
</evidence>
<dbReference type="RefSeq" id="WP_101377529.1">
    <property type="nucleotide sequence ID" value="NZ_CP025084.1"/>
</dbReference>
<evidence type="ECO:0000313" key="3">
    <source>
        <dbReference type="Proteomes" id="UP000017700"/>
    </source>
</evidence>
<dbReference type="AlphaFoldDB" id="A0A2I5TPR4"/>
<sequence>MIQEHRNQKTLDRNTALFVDMVNDKANQVGIDVQLFHQSSIFHILIGAQKAGVEIAPSEDAIWMAQKNAAIYSELKAILARQGIDMHKSHGWLSACHTHDVLEDAAGRFHTAFTMLLNQNSSTGLAD</sequence>
<dbReference type="Gene3D" id="3.90.1150.10">
    <property type="entry name" value="Aspartate Aminotransferase, domain 1"/>
    <property type="match status" value="1"/>
</dbReference>
<dbReference type="Proteomes" id="UP000017700">
    <property type="component" value="Chromosome"/>
</dbReference>
<reference evidence="1 4" key="3">
    <citation type="submission" date="2017-11" db="EMBL/GenBank/DDBJ databases">
        <title>Complete genome sequence of Serratia sp. ATCC 39006 LacA.</title>
        <authorList>
            <person name="Hampton H.G."/>
            <person name="Jackson S.A."/>
            <person name="Jauregui R."/>
            <person name="Poulter G.T.M."/>
            <person name="Salmond G.P.C."/>
            <person name="Fineran P.C."/>
        </authorList>
    </citation>
    <scope>NUCLEOTIDE SEQUENCE [LARGE SCALE GENOMIC DNA]</scope>
    <source>
        <strain evidence="1 4">ATCC 39006</strain>
    </source>
</reference>
<reference evidence="2" key="4">
    <citation type="submission" date="2017-11" db="EMBL/GenBank/DDBJ databases">
        <title>Complete genome sequence of Serratia sp. ATCC 39006.</title>
        <authorList>
            <person name="Hampton H.G."/>
            <person name="Jackson S.A."/>
            <person name="Jauregui R."/>
            <person name="Poulter G.T.M."/>
            <person name="Salmond G.P.C."/>
            <person name="Fineran P.C."/>
        </authorList>
    </citation>
    <scope>NUCLEOTIDE SEQUENCE</scope>
    <source>
        <strain evidence="2">ATCC 39006</strain>
    </source>
</reference>
<reference evidence="2 3" key="1">
    <citation type="journal article" date="2013" name="Genome Announc.">
        <title>Draft genome sequence of Serratia sp. strain ATCC 39006, a model bacterium for analysis of the biosynthesis and regulation of prodigiosin, a carbapenem, and gas vesicles.</title>
        <authorList>
            <person name="Fineran P.C."/>
            <person name="Iglesias Cans M.C."/>
            <person name="Ramsay J.P."/>
            <person name="Wilf N.M."/>
            <person name="Cossyleon D."/>
            <person name="McNeil M.B."/>
            <person name="Williamson N.R."/>
            <person name="Monson R.E."/>
            <person name="Becher S.A."/>
            <person name="Stanton J.A."/>
            <person name="Brugger K."/>
            <person name="Brown S.D."/>
            <person name="Salmond G.P."/>
        </authorList>
    </citation>
    <scope>NUCLEOTIDE SEQUENCE [LARGE SCALE GENOMIC DNA]</scope>
    <source>
        <strain evidence="2">ATCC 39006</strain>
        <strain evidence="3">ATCC 39006 / SC 11482</strain>
    </source>
</reference>
<keyword evidence="3" id="KW-1185">Reference proteome</keyword>
<dbReference type="KEGG" id="serq:CWC46_22075"/>
<dbReference type="InterPro" id="IPR015422">
    <property type="entry name" value="PyrdxlP-dep_Trfase_small"/>
</dbReference>
<evidence type="ECO:0000313" key="2">
    <source>
        <dbReference type="EMBL" id="AUH06561.1"/>
    </source>
</evidence>
<reference evidence="2" key="2">
    <citation type="submission" date="2013-09" db="EMBL/GenBank/DDBJ databases">
        <authorList>
            <person name="Wang G."/>
            <person name="Yang Y."/>
            <person name="Su Y."/>
        </authorList>
    </citation>
    <scope>NUCLEOTIDE SEQUENCE</scope>
    <source>
        <strain evidence="2">ATCC 39006</strain>
    </source>
</reference>
<name>A0A2I5TPR4_SERS3</name>
<organism evidence="2 3">
    <name type="scientific">Serratia sp. (strain ATCC 39006)</name>
    <name type="common">Prodigiosinella confusarubida</name>
    <dbReference type="NCBI Taxonomy" id="104623"/>
    <lineage>
        <taxon>Bacteria</taxon>
        <taxon>Pseudomonadati</taxon>
        <taxon>Pseudomonadota</taxon>
        <taxon>Gammaproteobacteria</taxon>
        <taxon>Enterobacterales</taxon>
        <taxon>Pectobacteriaceae</taxon>
        <taxon>Prodigiosinella</taxon>
    </lineage>
</organism>
<protein>
    <submittedName>
        <fullName evidence="2">Uncharacterized protein</fullName>
    </submittedName>
</protein>
<accession>A0A2I5TPR4</accession>